<accession>A0A2X3ZXS4</accession>
<reference evidence="1" key="3">
    <citation type="submission" date="2022-12" db="EMBL/GenBank/DDBJ databases">
        <authorList>
            <person name="Kardos G."/>
            <person name="Sarkozi R."/>
            <person name="Laczko L."/>
            <person name="Marton S."/>
            <person name="Makrai L."/>
            <person name="Banyai K."/>
            <person name="Fodor L."/>
        </authorList>
    </citation>
    <scope>NUCLEOTIDE SEQUENCE</scope>
    <source>
        <strain evidence="1">84/14</strain>
    </source>
</reference>
<evidence type="ECO:0000313" key="2">
    <source>
        <dbReference type="EMBL" id="VEJ16170.1"/>
    </source>
</evidence>
<dbReference type="NCBIfam" id="NF038363">
    <property type="entry name" value="SecM_small"/>
    <property type="match status" value="1"/>
</dbReference>
<sequence>MFLMTLFRHFHKTPFWSQLVFGLVAIFALPEIQATLNRENEQNTVINQLVTQYTQVTEDGEQQTLFIAERHLAQMNTTSQAVVFCKILTKSYRFYGDDNHPIRAGPIA</sequence>
<dbReference type="EMBL" id="LR134515">
    <property type="protein sequence ID" value="VEJ16170.1"/>
    <property type="molecule type" value="Genomic_DNA"/>
</dbReference>
<dbReference type="Pfam" id="PF10818">
    <property type="entry name" value="SecM_small"/>
    <property type="match status" value="1"/>
</dbReference>
<dbReference type="Proteomes" id="UP000275510">
    <property type="component" value="Chromosome"/>
</dbReference>
<evidence type="ECO:0000313" key="3">
    <source>
        <dbReference type="Proteomes" id="UP000275510"/>
    </source>
</evidence>
<proteinExistence type="predicted"/>
<dbReference type="RefSeq" id="WP_005600295.1">
    <property type="nucleotide sequence ID" value="NZ_CBDBSV010000095.1"/>
</dbReference>
<dbReference type="InterPro" id="IPR020508">
    <property type="entry name" value="SecM_small"/>
</dbReference>
<name>A0A2X3ZXS4_ACTPL</name>
<gene>
    <name evidence="1" type="primary">secM</name>
    <name evidence="2" type="ORF">NCTC10976_00247</name>
    <name evidence="1" type="ORF">OYG11_01245</name>
</gene>
<dbReference type="Proteomes" id="UP001077788">
    <property type="component" value="Unassembled WGS sequence"/>
</dbReference>
<organism evidence="2 3">
    <name type="scientific">Actinobacillus pleuropneumoniae</name>
    <name type="common">Haemophilus pleuropneumoniae</name>
    <dbReference type="NCBI Taxonomy" id="715"/>
    <lineage>
        <taxon>Bacteria</taxon>
        <taxon>Pseudomonadati</taxon>
        <taxon>Pseudomonadota</taxon>
        <taxon>Gammaproteobacteria</taxon>
        <taxon>Pasteurellales</taxon>
        <taxon>Pasteurellaceae</taxon>
        <taxon>Actinobacillus</taxon>
    </lineage>
</organism>
<protein>
    <submittedName>
        <fullName evidence="2">Protein of uncharacterized function (DUF2547)</fullName>
    </submittedName>
    <submittedName>
        <fullName evidence="1">SecA translation cis-regulator SecM</fullName>
    </submittedName>
</protein>
<reference evidence="1" key="2">
    <citation type="journal article" date="2021" name="Vet Sci">
        <title>O-Serogroups and Pathovirotypes of Escherichia coli Isolated from Post-Weaning Piglets Showing Diarrhoea and/or Oedema in South Korea.</title>
        <authorList>
            <person name="Byun J.W."/>
            <person name="Moon B.Y."/>
            <person name="Do K.H."/>
            <person name="Lee K."/>
            <person name="Lee H.Y."/>
            <person name="Kim W.I."/>
            <person name="So B."/>
            <person name="Lee W.K."/>
        </authorList>
    </citation>
    <scope>NUCLEOTIDE SEQUENCE</scope>
    <source>
        <strain evidence="1">84/14</strain>
    </source>
</reference>
<dbReference type="OrthoDB" id="5687794at2"/>
<reference evidence="2 3" key="1">
    <citation type="submission" date="2018-12" db="EMBL/GenBank/DDBJ databases">
        <authorList>
            <consortium name="Pathogen Informatics"/>
        </authorList>
    </citation>
    <scope>NUCLEOTIDE SEQUENCE [LARGE SCALE GENOMIC DNA]</scope>
    <source>
        <strain evidence="2 3">NCTC10976</strain>
    </source>
</reference>
<dbReference type="EMBL" id="JAPQFC010000001">
    <property type="protein sequence ID" value="MCY6522879.1"/>
    <property type="molecule type" value="Genomic_DNA"/>
</dbReference>
<evidence type="ECO:0000313" key="1">
    <source>
        <dbReference type="EMBL" id="MCY6522879.1"/>
    </source>
</evidence>
<dbReference type="AlphaFoldDB" id="A0A2X3ZXS4"/>